<accession>A0A4R3MUV8</accession>
<dbReference type="OrthoDB" id="2418141at2"/>
<feature type="transmembrane region" description="Helical" evidence="1">
    <location>
        <begin position="70"/>
        <end position="89"/>
    </location>
</feature>
<reference evidence="2 3" key="1">
    <citation type="submission" date="2019-03" db="EMBL/GenBank/DDBJ databases">
        <title>Genomic Encyclopedia of Type Strains, Phase IV (KMG-IV): sequencing the most valuable type-strain genomes for metagenomic binning, comparative biology and taxonomic classification.</title>
        <authorList>
            <person name="Goeker M."/>
        </authorList>
    </citation>
    <scope>NUCLEOTIDE SEQUENCE [LARGE SCALE GENOMIC DNA]</scope>
    <source>
        <strain evidence="2 3">DSM 25894</strain>
    </source>
</reference>
<sequence>MPICQNCGHKWSWTKTWKLSLTLDHGMICPNCGKKQYVTNRTRKMNAVMTLVITTLMLLVNIIFGPAPVLFIVLIVVFLLYIGLYPLWLELSNEEEPFW</sequence>
<proteinExistence type="predicted"/>
<keyword evidence="1" id="KW-0472">Membrane</keyword>
<feature type="transmembrane region" description="Helical" evidence="1">
    <location>
        <begin position="45"/>
        <end position="64"/>
    </location>
</feature>
<dbReference type="InterPro" id="IPR026369">
    <property type="entry name" value="CxxC_20_CxxC"/>
</dbReference>
<keyword evidence="3" id="KW-1185">Reference proteome</keyword>
<dbReference type="AlphaFoldDB" id="A0A4R3MUV8"/>
<dbReference type="Proteomes" id="UP000294650">
    <property type="component" value="Unassembled WGS sequence"/>
</dbReference>
<comment type="caution">
    <text evidence="2">The sequence shown here is derived from an EMBL/GenBank/DDBJ whole genome shotgun (WGS) entry which is preliminary data.</text>
</comment>
<organism evidence="2 3">
    <name type="scientific">Melghiribacillus thermohalophilus</name>
    <dbReference type="NCBI Taxonomy" id="1324956"/>
    <lineage>
        <taxon>Bacteria</taxon>
        <taxon>Bacillati</taxon>
        <taxon>Bacillota</taxon>
        <taxon>Bacilli</taxon>
        <taxon>Bacillales</taxon>
        <taxon>Bacillaceae</taxon>
        <taxon>Melghiribacillus</taxon>
    </lineage>
</organism>
<keyword evidence="1" id="KW-0812">Transmembrane</keyword>
<evidence type="ECO:0000256" key="1">
    <source>
        <dbReference type="SAM" id="Phobius"/>
    </source>
</evidence>
<protein>
    <submittedName>
        <fullName evidence="2">CXXC-20-CXXC protein</fullName>
    </submittedName>
</protein>
<evidence type="ECO:0000313" key="3">
    <source>
        <dbReference type="Proteomes" id="UP000294650"/>
    </source>
</evidence>
<keyword evidence="1" id="KW-1133">Transmembrane helix</keyword>
<dbReference type="NCBIfam" id="TIGR04104">
    <property type="entry name" value="cxxc_20_cxxc"/>
    <property type="match status" value="1"/>
</dbReference>
<gene>
    <name evidence="2" type="ORF">EDD68_11971</name>
</gene>
<dbReference type="EMBL" id="SMAN01000019">
    <property type="protein sequence ID" value="TCT19121.1"/>
    <property type="molecule type" value="Genomic_DNA"/>
</dbReference>
<evidence type="ECO:0000313" key="2">
    <source>
        <dbReference type="EMBL" id="TCT19121.1"/>
    </source>
</evidence>
<name>A0A4R3MUV8_9BACI</name>